<dbReference type="InterPro" id="IPR000160">
    <property type="entry name" value="GGDEF_dom"/>
</dbReference>
<protein>
    <recommendedName>
        <fullName evidence="2">GGDEF domain-containing protein</fullName>
    </recommendedName>
</protein>
<dbReference type="Pfam" id="PF00990">
    <property type="entry name" value="GGDEF"/>
    <property type="match status" value="1"/>
</dbReference>
<feature type="transmembrane region" description="Helical" evidence="1">
    <location>
        <begin position="20"/>
        <end position="42"/>
    </location>
</feature>
<dbReference type="EMBL" id="LUHQ01000024">
    <property type="protein sequence ID" value="OAO89116.1"/>
    <property type="molecule type" value="Genomic_DNA"/>
</dbReference>
<evidence type="ECO:0000256" key="1">
    <source>
        <dbReference type="SAM" id="Phobius"/>
    </source>
</evidence>
<dbReference type="InterPro" id="IPR043128">
    <property type="entry name" value="Rev_trsase/Diguanyl_cyclase"/>
</dbReference>
<dbReference type="PANTHER" id="PTHR45138">
    <property type="entry name" value="REGULATORY COMPONENTS OF SENSORY TRANSDUCTION SYSTEM"/>
    <property type="match status" value="1"/>
</dbReference>
<dbReference type="Gene3D" id="3.30.70.270">
    <property type="match status" value="1"/>
</dbReference>
<gene>
    <name evidence="3" type="ORF">AXX17_ATUG04350</name>
</gene>
<comment type="caution">
    <text evidence="3">The sequence shown here is derived from an EMBL/GenBank/DDBJ whole genome shotgun (WGS) entry which is preliminary data.</text>
</comment>
<dbReference type="NCBIfam" id="TIGR00254">
    <property type="entry name" value="GGDEF"/>
    <property type="match status" value="1"/>
</dbReference>
<dbReference type="InterPro" id="IPR029787">
    <property type="entry name" value="Nucleotide_cyclase"/>
</dbReference>
<dbReference type="CDD" id="cd01949">
    <property type="entry name" value="GGDEF"/>
    <property type="match status" value="1"/>
</dbReference>
<dbReference type="PROSITE" id="PS50887">
    <property type="entry name" value="GGDEF"/>
    <property type="match status" value="1"/>
</dbReference>
<keyword evidence="1" id="KW-0472">Membrane</keyword>
<organism evidence="3 4">
    <name type="scientific">Arabidopsis thaliana</name>
    <name type="common">Mouse-ear cress</name>
    <dbReference type="NCBI Taxonomy" id="3702"/>
    <lineage>
        <taxon>Eukaryota</taxon>
        <taxon>Viridiplantae</taxon>
        <taxon>Streptophyta</taxon>
        <taxon>Embryophyta</taxon>
        <taxon>Tracheophyta</taxon>
        <taxon>Spermatophyta</taxon>
        <taxon>Magnoliopsida</taxon>
        <taxon>eudicotyledons</taxon>
        <taxon>Gunneridae</taxon>
        <taxon>Pentapetalae</taxon>
        <taxon>rosids</taxon>
        <taxon>malvids</taxon>
        <taxon>Brassicales</taxon>
        <taxon>Brassicaceae</taxon>
        <taxon>Camelineae</taxon>
        <taxon>Arabidopsis</taxon>
    </lineage>
</organism>
<dbReference type="InterPro" id="IPR050469">
    <property type="entry name" value="Diguanylate_Cyclase"/>
</dbReference>
<dbReference type="SMART" id="SM00267">
    <property type="entry name" value="GGDEF"/>
    <property type="match status" value="1"/>
</dbReference>
<evidence type="ECO:0000313" key="3">
    <source>
        <dbReference type="EMBL" id="OAO89116.1"/>
    </source>
</evidence>
<feature type="transmembrane region" description="Helical" evidence="1">
    <location>
        <begin position="114"/>
        <end position="134"/>
    </location>
</feature>
<sequence length="375" mass="41641">MFFMAYRLVKLGRRKAYRNLLVSVGFISLYHLFRLAVSLEIIPQNPSLQFASRTVHALAFILLNFAFFELYYKRRPRTRAWFFGLLAVGLTIAACDAFAGNVAGTFESEGRGPLAPVLDGFVVLLGPLFALMFAPHIRQSRRYVLSLALATCAQITGMAVNYYGADSTFYAACSVVLPIGSYILLFMLLFERVVELLQSAYRSSITDGLTNLYNRRFFMTQLDHALKSGHAVGAIFCDIDNFKKLNDTQGHQQADVVLKQVAAILMEETEGVGLAGRYGGEELVAFISHPTTSSQAVAELIRARIAKETIVTVSVGHCQSRQGIFSDQLMKFADQAMYHSKRSGKNRLTDYATIADGTELLDNDVPAGLVRTKRR</sequence>
<feature type="domain" description="GGDEF" evidence="2">
    <location>
        <begin position="230"/>
        <end position="353"/>
    </location>
</feature>
<dbReference type="SUPFAM" id="SSF55073">
    <property type="entry name" value="Nucleotide cyclase"/>
    <property type="match status" value="1"/>
</dbReference>
<name>A0A178U597_ARATH</name>
<evidence type="ECO:0000259" key="2">
    <source>
        <dbReference type="PROSITE" id="PS50887"/>
    </source>
</evidence>
<keyword evidence="1" id="KW-1133">Transmembrane helix</keyword>
<dbReference type="PANTHER" id="PTHR45138:SF9">
    <property type="entry name" value="DIGUANYLATE CYCLASE DGCM-RELATED"/>
    <property type="match status" value="1"/>
</dbReference>
<proteinExistence type="predicted"/>
<accession>A0A178U597</accession>
<dbReference type="Proteomes" id="UP000078284">
    <property type="component" value="Unassembled WGS sequence"/>
</dbReference>
<dbReference type="AlphaFoldDB" id="A0A178U597"/>
<evidence type="ECO:0000313" key="4">
    <source>
        <dbReference type="Proteomes" id="UP000078284"/>
    </source>
</evidence>
<feature type="transmembrane region" description="Helical" evidence="1">
    <location>
        <begin position="54"/>
        <end position="72"/>
    </location>
</feature>
<keyword evidence="1" id="KW-0812">Transmembrane</keyword>
<feature type="transmembrane region" description="Helical" evidence="1">
    <location>
        <begin position="143"/>
        <end position="163"/>
    </location>
</feature>
<feature type="transmembrane region" description="Helical" evidence="1">
    <location>
        <begin position="169"/>
        <end position="190"/>
    </location>
</feature>
<feature type="transmembrane region" description="Helical" evidence="1">
    <location>
        <begin position="81"/>
        <end position="102"/>
    </location>
</feature>
<reference evidence="4" key="1">
    <citation type="journal article" date="2016" name="Proc. Natl. Acad. Sci. U.S.A.">
        <title>Chromosome-level assembly of Arabidopsis thaliana Ler reveals the extent of translocation and inversion polymorphisms.</title>
        <authorList>
            <person name="Zapata L."/>
            <person name="Ding J."/>
            <person name="Willing E.M."/>
            <person name="Hartwig B."/>
            <person name="Bezdan D."/>
            <person name="Jiao W.B."/>
            <person name="Patel V."/>
            <person name="Velikkakam James G."/>
            <person name="Koornneef M."/>
            <person name="Ossowski S."/>
            <person name="Schneeberger K."/>
        </authorList>
    </citation>
    <scope>NUCLEOTIDE SEQUENCE [LARGE SCALE GENOMIC DNA]</scope>
    <source>
        <strain evidence="4">cv. Landsberg erecta</strain>
    </source>
</reference>